<name>A0ABU0J3U6_9HYPH</name>
<comment type="caution">
    <text evidence="5">The sequence shown here is derived from an EMBL/GenBank/DDBJ whole genome shotgun (WGS) entry which is preliminary data.</text>
</comment>
<dbReference type="SMART" id="SM00895">
    <property type="entry name" value="FCD"/>
    <property type="match status" value="1"/>
</dbReference>
<organism evidence="5 6">
    <name type="scientific">Labrys wisconsinensis</name>
    <dbReference type="NCBI Taxonomy" id="425677"/>
    <lineage>
        <taxon>Bacteria</taxon>
        <taxon>Pseudomonadati</taxon>
        <taxon>Pseudomonadota</taxon>
        <taxon>Alphaproteobacteria</taxon>
        <taxon>Hyphomicrobiales</taxon>
        <taxon>Xanthobacteraceae</taxon>
        <taxon>Labrys</taxon>
    </lineage>
</organism>
<reference evidence="5 6" key="1">
    <citation type="submission" date="2023-07" db="EMBL/GenBank/DDBJ databases">
        <title>Genomic Encyclopedia of Type Strains, Phase IV (KMG-IV): sequencing the most valuable type-strain genomes for metagenomic binning, comparative biology and taxonomic classification.</title>
        <authorList>
            <person name="Goeker M."/>
        </authorList>
    </citation>
    <scope>NUCLEOTIDE SEQUENCE [LARGE SCALE GENOMIC DNA]</scope>
    <source>
        <strain evidence="5 6">DSM 19619</strain>
    </source>
</reference>
<dbReference type="InterPro" id="IPR011711">
    <property type="entry name" value="GntR_C"/>
</dbReference>
<keyword evidence="1" id="KW-0805">Transcription regulation</keyword>
<dbReference type="Proteomes" id="UP001242480">
    <property type="component" value="Unassembled WGS sequence"/>
</dbReference>
<dbReference type="InterPro" id="IPR008920">
    <property type="entry name" value="TF_FadR/GntR_C"/>
</dbReference>
<dbReference type="Pfam" id="PF07729">
    <property type="entry name" value="FCD"/>
    <property type="match status" value="1"/>
</dbReference>
<dbReference type="Pfam" id="PF00392">
    <property type="entry name" value="GntR"/>
    <property type="match status" value="1"/>
</dbReference>
<dbReference type="Gene3D" id="1.10.10.10">
    <property type="entry name" value="Winged helix-like DNA-binding domain superfamily/Winged helix DNA-binding domain"/>
    <property type="match status" value="1"/>
</dbReference>
<dbReference type="InterPro" id="IPR036388">
    <property type="entry name" value="WH-like_DNA-bd_sf"/>
</dbReference>
<protein>
    <submittedName>
        <fullName evidence="5">DNA-binding GntR family transcriptional regulator</fullName>
    </submittedName>
</protein>
<evidence type="ECO:0000256" key="2">
    <source>
        <dbReference type="ARBA" id="ARBA00023125"/>
    </source>
</evidence>
<feature type="domain" description="HTH gntR-type" evidence="4">
    <location>
        <begin position="8"/>
        <end position="75"/>
    </location>
</feature>
<keyword evidence="3" id="KW-0804">Transcription</keyword>
<dbReference type="SUPFAM" id="SSF48008">
    <property type="entry name" value="GntR ligand-binding domain-like"/>
    <property type="match status" value="1"/>
</dbReference>
<dbReference type="RefSeq" id="WP_307270807.1">
    <property type="nucleotide sequence ID" value="NZ_JAUSVX010000002.1"/>
</dbReference>
<dbReference type="PRINTS" id="PR00035">
    <property type="entry name" value="HTHGNTR"/>
</dbReference>
<evidence type="ECO:0000259" key="4">
    <source>
        <dbReference type="PROSITE" id="PS50949"/>
    </source>
</evidence>
<dbReference type="PANTHER" id="PTHR43537:SF50">
    <property type="entry name" value="TRANSCRIPTIONAL REGULATORY PROTEIN"/>
    <property type="match status" value="1"/>
</dbReference>
<dbReference type="SMART" id="SM00345">
    <property type="entry name" value="HTH_GNTR"/>
    <property type="match status" value="1"/>
</dbReference>
<evidence type="ECO:0000256" key="3">
    <source>
        <dbReference type="ARBA" id="ARBA00023163"/>
    </source>
</evidence>
<dbReference type="PROSITE" id="PS50949">
    <property type="entry name" value="HTH_GNTR"/>
    <property type="match status" value="1"/>
</dbReference>
<dbReference type="EMBL" id="JAUSVX010000002">
    <property type="protein sequence ID" value="MDQ0468941.1"/>
    <property type="molecule type" value="Genomic_DNA"/>
</dbReference>
<accession>A0ABU0J3U6</accession>
<proteinExistence type="predicted"/>
<dbReference type="PANTHER" id="PTHR43537">
    <property type="entry name" value="TRANSCRIPTIONAL REGULATOR, GNTR FAMILY"/>
    <property type="match status" value="1"/>
</dbReference>
<dbReference type="SUPFAM" id="SSF46785">
    <property type="entry name" value="Winged helix' DNA-binding domain"/>
    <property type="match status" value="1"/>
</dbReference>
<evidence type="ECO:0000313" key="5">
    <source>
        <dbReference type="EMBL" id="MDQ0468941.1"/>
    </source>
</evidence>
<sequence>MRPIQRPRSLASTVLDQLRASIVRGDFELGAPLSERQLSESLGVSKTPVREALAQLKMEGLVKIFPQRGAFVFSLSAREVIDLCELRLTLETAALRLAFARQRKPLTDGLAKVTARMRKAKADNDLRTYLAADTAFHEVLFESCGNPLFAEAYGMHSGKIAALRNHLAAKPRHTDLSFTEHVEMVDLLVRGEIEQALAVLETHIGRTRATYAAWIEDIAAADRRQETAARLRQGDASED</sequence>
<dbReference type="GO" id="GO:0003677">
    <property type="term" value="F:DNA binding"/>
    <property type="evidence" value="ECO:0007669"/>
    <property type="project" value="UniProtKB-KW"/>
</dbReference>
<keyword evidence="6" id="KW-1185">Reference proteome</keyword>
<dbReference type="InterPro" id="IPR000524">
    <property type="entry name" value="Tscrpt_reg_HTH_GntR"/>
</dbReference>
<dbReference type="InterPro" id="IPR036390">
    <property type="entry name" value="WH_DNA-bd_sf"/>
</dbReference>
<keyword evidence="2 5" id="KW-0238">DNA-binding</keyword>
<evidence type="ECO:0000313" key="6">
    <source>
        <dbReference type="Proteomes" id="UP001242480"/>
    </source>
</evidence>
<evidence type="ECO:0000256" key="1">
    <source>
        <dbReference type="ARBA" id="ARBA00023015"/>
    </source>
</evidence>
<gene>
    <name evidence="5" type="ORF">QO011_001941</name>
</gene>
<dbReference type="CDD" id="cd07377">
    <property type="entry name" value="WHTH_GntR"/>
    <property type="match status" value="1"/>
</dbReference>
<dbReference type="Gene3D" id="1.20.120.530">
    <property type="entry name" value="GntR ligand-binding domain-like"/>
    <property type="match status" value="1"/>
</dbReference>